<evidence type="ECO:0000313" key="12">
    <source>
        <dbReference type="Proteomes" id="UP000177821"/>
    </source>
</evidence>
<comment type="caution">
    <text evidence="11">The sequence shown here is derived from an EMBL/GenBank/DDBJ whole genome shotgun (WGS) entry which is preliminary data.</text>
</comment>
<dbReference type="AlphaFoldDB" id="A0A1G1WRK3"/>
<dbReference type="PROSITE" id="PS50862">
    <property type="entry name" value="AA_TRNA_LIGASE_II"/>
    <property type="match status" value="1"/>
</dbReference>
<dbReference type="GO" id="GO:0005829">
    <property type="term" value="C:cytosol"/>
    <property type="evidence" value="ECO:0007669"/>
    <property type="project" value="TreeGrafter"/>
</dbReference>
<evidence type="ECO:0000313" key="11">
    <source>
        <dbReference type="EMBL" id="OGY30201.1"/>
    </source>
</evidence>
<dbReference type="Gene3D" id="3.40.50.800">
    <property type="entry name" value="Anticodon-binding domain"/>
    <property type="match status" value="1"/>
</dbReference>
<reference evidence="11 12" key="1">
    <citation type="journal article" date="2016" name="Nat. Commun.">
        <title>Thousands of microbial genomes shed light on interconnected biogeochemical processes in an aquifer system.</title>
        <authorList>
            <person name="Anantharaman K."/>
            <person name="Brown C.T."/>
            <person name="Hug L.A."/>
            <person name="Sharon I."/>
            <person name="Castelle C.J."/>
            <person name="Probst A.J."/>
            <person name="Thomas B.C."/>
            <person name="Singh A."/>
            <person name="Wilkins M.J."/>
            <person name="Karaoz U."/>
            <person name="Brodie E.L."/>
            <person name="Williams K.H."/>
            <person name="Hubbard S.S."/>
            <person name="Banfield J.F."/>
        </authorList>
    </citation>
    <scope>NUCLEOTIDE SEQUENCE [LARGE SCALE GENOMIC DNA]</scope>
</reference>
<evidence type="ECO:0000259" key="10">
    <source>
        <dbReference type="PROSITE" id="PS50862"/>
    </source>
</evidence>
<dbReference type="InterPro" id="IPR006195">
    <property type="entry name" value="aa-tRNA-synth_II"/>
</dbReference>
<dbReference type="PRINTS" id="PR01046">
    <property type="entry name" value="TRNASYNTHPRO"/>
</dbReference>
<evidence type="ECO:0000256" key="3">
    <source>
        <dbReference type="ARBA" id="ARBA00022598"/>
    </source>
</evidence>
<dbReference type="CDD" id="cd00861">
    <property type="entry name" value="ProRS_anticodon_short"/>
    <property type="match status" value="1"/>
</dbReference>
<evidence type="ECO:0000256" key="7">
    <source>
        <dbReference type="ARBA" id="ARBA00023146"/>
    </source>
</evidence>
<keyword evidence="4" id="KW-0547">Nucleotide-binding</keyword>
<proteinExistence type="predicted"/>
<dbReference type="InterPro" id="IPR002314">
    <property type="entry name" value="aa-tRNA-synt_IIb"/>
</dbReference>
<dbReference type="GO" id="GO:0005524">
    <property type="term" value="F:ATP binding"/>
    <property type="evidence" value="ECO:0007669"/>
    <property type="project" value="UniProtKB-KW"/>
</dbReference>
<evidence type="ECO:0000256" key="9">
    <source>
        <dbReference type="ARBA" id="ARBA00047671"/>
    </source>
</evidence>
<evidence type="ECO:0000256" key="1">
    <source>
        <dbReference type="ARBA" id="ARBA00012831"/>
    </source>
</evidence>
<feature type="domain" description="Aminoacyl-transfer RNA synthetases class-II family profile" evidence="10">
    <location>
        <begin position="33"/>
        <end position="321"/>
    </location>
</feature>
<dbReference type="InterPro" id="IPR004154">
    <property type="entry name" value="Anticodon-bd"/>
</dbReference>
<dbReference type="InterPro" id="IPR050062">
    <property type="entry name" value="Pro-tRNA_synthetase"/>
</dbReference>
<evidence type="ECO:0000256" key="4">
    <source>
        <dbReference type="ARBA" id="ARBA00022741"/>
    </source>
</evidence>
<dbReference type="PANTHER" id="PTHR42753:SF2">
    <property type="entry name" value="PROLINE--TRNA LIGASE"/>
    <property type="match status" value="1"/>
</dbReference>
<dbReference type="PANTHER" id="PTHR42753">
    <property type="entry name" value="MITOCHONDRIAL RIBOSOME PROTEIN L39/PROLYL-TRNA LIGASE FAMILY MEMBER"/>
    <property type="match status" value="1"/>
</dbReference>
<keyword evidence="5" id="KW-0067">ATP-binding</keyword>
<dbReference type="Pfam" id="PF00587">
    <property type="entry name" value="tRNA-synt_2b"/>
    <property type="match status" value="1"/>
</dbReference>
<dbReference type="InterPro" id="IPR044140">
    <property type="entry name" value="ProRS_anticodon_short"/>
</dbReference>
<dbReference type="CDD" id="cd00779">
    <property type="entry name" value="ProRS_core_prok"/>
    <property type="match status" value="1"/>
</dbReference>
<gene>
    <name evidence="11" type="ORF">A3J50_01985</name>
</gene>
<dbReference type="GO" id="GO:0006433">
    <property type="term" value="P:prolyl-tRNA aminoacylation"/>
    <property type="evidence" value="ECO:0007669"/>
    <property type="project" value="InterPro"/>
</dbReference>
<dbReference type="EC" id="6.1.1.15" evidence="1"/>
<accession>A0A1G1WRK3</accession>
<dbReference type="EMBL" id="MHCX01000005">
    <property type="protein sequence ID" value="OGY30201.1"/>
    <property type="molecule type" value="Genomic_DNA"/>
</dbReference>
<dbReference type="Pfam" id="PF03129">
    <property type="entry name" value="HGTP_anticodon"/>
    <property type="match status" value="1"/>
</dbReference>
<dbReference type="InterPro" id="IPR002316">
    <property type="entry name" value="Pro-tRNA-ligase_IIa"/>
</dbReference>
<dbReference type="Proteomes" id="UP000177821">
    <property type="component" value="Unassembled WGS sequence"/>
</dbReference>
<dbReference type="GO" id="GO:0004827">
    <property type="term" value="F:proline-tRNA ligase activity"/>
    <property type="evidence" value="ECO:0007669"/>
    <property type="project" value="UniProtKB-EC"/>
</dbReference>
<evidence type="ECO:0000256" key="8">
    <source>
        <dbReference type="ARBA" id="ARBA00029731"/>
    </source>
</evidence>
<keyword evidence="3" id="KW-0436">Ligase</keyword>
<keyword evidence="7" id="KW-0030">Aminoacyl-tRNA synthetase</keyword>
<evidence type="ECO:0000256" key="2">
    <source>
        <dbReference type="ARBA" id="ARBA00019110"/>
    </source>
</evidence>
<dbReference type="InterPro" id="IPR045864">
    <property type="entry name" value="aa-tRNA-synth_II/BPL/LPL"/>
</dbReference>
<dbReference type="InterPro" id="IPR033730">
    <property type="entry name" value="ProRS_core_prok"/>
</dbReference>
<dbReference type="SUPFAM" id="SSF52954">
    <property type="entry name" value="Class II aaRS ABD-related"/>
    <property type="match status" value="1"/>
</dbReference>
<dbReference type="SUPFAM" id="SSF55681">
    <property type="entry name" value="Class II aaRS and biotin synthetases"/>
    <property type="match status" value="1"/>
</dbReference>
<sequence length="416" mass="46626">MRYSELFGKTLREAPRDEESKNAQLLARGGYVNKLMSGVYTFLPLGTRVLTKIENIVREEMAAIGGQEILMPTMQPKENWVATGRWDDFDVLYKVKSPDGREVALGPTHEEVVAPLAKQYVQSYKDLPLYLYQIQTKFRDELRAKNGLLRGREFRMKDLYSFHSSVEDLEAYYEKAKQAYAKIFDRVGLKALLTEASGGTFSKYSHEFQVQVESGEDVLYHCSKCSFCQNKEIVSADLDKLKVGEAGVCPKCGENLEVVSATEVGNIFQLKNKYSDPFKLTFLDSDGQTQTVMMGCYGIGTSRLMGTIAEVLSDEKGLRWPEEVAPYKVHLVSLGKSMPFANEVYHKLVSAGVEVLYDERDCSAGVKLGDADLVGLPLRVVVSDKTAAENKVELKARNSEEVRVISIDETLEILVK</sequence>
<protein>
    <recommendedName>
        <fullName evidence="2">Proline--tRNA ligase</fullName>
        <ecNumber evidence="1">6.1.1.15</ecNumber>
    </recommendedName>
    <alternativeName>
        <fullName evidence="8">Prolyl-tRNA synthetase</fullName>
    </alternativeName>
</protein>
<comment type="catalytic activity">
    <reaction evidence="9">
        <text>tRNA(Pro) + L-proline + ATP = L-prolyl-tRNA(Pro) + AMP + diphosphate</text>
        <dbReference type="Rhea" id="RHEA:14305"/>
        <dbReference type="Rhea" id="RHEA-COMP:9700"/>
        <dbReference type="Rhea" id="RHEA-COMP:9702"/>
        <dbReference type="ChEBI" id="CHEBI:30616"/>
        <dbReference type="ChEBI" id="CHEBI:33019"/>
        <dbReference type="ChEBI" id="CHEBI:60039"/>
        <dbReference type="ChEBI" id="CHEBI:78442"/>
        <dbReference type="ChEBI" id="CHEBI:78532"/>
        <dbReference type="ChEBI" id="CHEBI:456215"/>
        <dbReference type="EC" id="6.1.1.15"/>
    </reaction>
</comment>
<evidence type="ECO:0000256" key="5">
    <source>
        <dbReference type="ARBA" id="ARBA00022840"/>
    </source>
</evidence>
<dbReference type="Gene3D" id="3.30.930.10">
    <property type="entry name" value="Bira Bifunctional Protein, Domain 2"/>
    <property type="match status" value="1"/>
</dbReference>
<keyword evidence="6" id="KW-0648">Protein biosynthesis</keyword>
<organism evidence="11 12">
    <name type="scientific">Candidatus Woykebacteria bacterium RIFCSPHIGHO2_02_FULL_43_16b</name>
    <dbReference type="NCBI Taxonomy" id="1802601"/>
    <lineage>
        <taxon>Bacteria</taxon>
        <taxon>Candidatus Woykeibacteriota</taxon>
    </lineage>
</organism>
<name>A0A1G1WRK3_9BACT</name>
<dbReference type="InterPro" id="IPR036621">
    <property type="entry name" value="Anticodon-bd_dom_sf"/>
</dbReference>
<evidence type="ECO:0000256" key="6">
    <source>
        <dbReference type="ARBA" id="ARBA00022917"/>
    </source>
</evidence>